<proteinExistence type="predicted"/>
<accession>A0A219YFD2</accession>
<reference evidence="1 2" key="1">
    <citation type="journal article" date="2017" name="Front. Microbiol.">
        <title>Prevalence, Host Range, and Comparative Genomic Analysis of Temperate Ochrobactrum Phages.</title>
        <authorList>
            <person name="Jackel C."/>
            <person name="Hertwig S."/>
            <person name="Scholz H.C."/>
            <person name="Nockler K."/>
            <person name="Reetz J."/>
            <person name="Hammerl J.A."/>
        </authorList>
    </citation>
    <scope>NUCLEOTIDE SEQUENCE [LARGE SCALE GENOMIC DNA]</scope>
</reference>
<evidence type="ECO:0000313" key="2">
    <source>
        <dbReference type="Proteomes" id="UP000221249"/>
    </source>
</evidence>
<dbReference type="Proteomes" id="UP000221249">
    <property type="component" value="Segment"/>
</dbReference>
<evidence type="ECO:0000313" key="1">
    <source>
        <dbReference type="EMBL" id="APU93000.1"/>
    </source>
</evidence>
<keyword evidence="2" id="KW-1185">Reference proteome</keyword>
<dbReference type="EMBL" id="KY417925">
    <property type="protein sequence ID" value="APU93000.1"/>
    <property type="molecule type" value="Genomic_DNA"/>
</dbReference>
<sequence length="38" mass="4483">MKLCLDGAFDGQFFTERKALRTLRLKISPIVDIFNVYY</sequence>
<name>A0A219YFD2_9CAUD</name>
<organism evidence="1 2">
    <name type="scientific">Ochrobactrum phage POI1126</name>
    <dbReference type="NCBI Taxonomy" id="1932118"/>
    <lineage>
        <taxon>Viruses</taxon>
        <taxon>Duplodnaviria</taxon>
        <taxon>Heunggongvirae</taxon>
        <taxon>Uroviricota</taxon>
        <taxon>Caudoviricetes</taxon>
        <taxon>Namazuvirus</taxon>
        <taxon>Namazuvirus POI1126</taxon>
    </lineage>
</organism>
<protein>
    <submittedName>
        <fullName evidence="1">Uncharacterized protein</fullName>
    </submittedName>
</protein>
<gene>
    <name evidence="1" type="ORF">POI1126_74</name>
</gene>